<dbReference type="Proteomes" id="UP000887104">
    <property type="component" value="Unassembled WGS sequence"/>
</dbReference>
<proteinExistence type="predicted"/>
<comment type="caution">
    <text evidence="2">The sequence shown here is derived from an EMBL/GenBank/DDBJ whole genome shotgun (WGS) entry which is preliminary data.</text>
</comment>
<dbReference type="RefSeq" id="WP_220782008.1">
    <property type="nucleotide sequence ID" value="NZ_BPEY01000059.1"/>
</dbReference>
<feature type="chain" id="PRO_5046495314" evidence="1">
    <location>
        <begin position="27"/>
        <end position="118"/>
    </location>
</feature>
<evidence type="ECO:0000313" key="3">
    <source>
        <dbReference type="Proteomes" id="UP000887104"/>
    </source>
</evidence>
<keyword evidence="3" id="KW-1185">Reference proteome</keyword>
<dbReference type="EMBL" id="BPEY01000059">
    <property type="protein sequence ID" value="GIU48590.1"/>
    <property type="molecule type" value="Genomic_DNA"/>
</dbReference>
<sequence length="118" mass="12607">MNIKTGLILSALVTSLLNLGAAKAEAATVGCERAGGIKCQKVRKPYHRSKVIVIPKSHRHYHAYHSPMLTALGIAIVLDAAGNAVTDKGNKVVILGEGNEVKNVYEKDGVVYLVKENS</sequence>
<evidence type="ECO:0000313" key="2">
    <source>
        <dbReference type="EMBL" id="GIU48590.1"/>
    </source>
</evidence>
<protein>
    <submittedName>
        <fullName evidence="2">Uncharacterized protein</fullName>
    </submittedName>
</protein>
<feature type="signal peptide" evidence="1">
    <location>
        <begin position="1"/>
        <end position="26"/>
    </location>
</feature>
<name>A0ABQ4PKU5_9GAMM</name>
<organism evidence="2 3">
    <name type="scientific">Shewanella sairae</name>
    <dbReference type="NCBI Taxonomy" id="190310"/>
    <lineage>
        <taxon>Bacteria</taxon>
        <taxon>Pseudomonadati</taxon>
        <taxon>Pseudomonadota</taxon>
        <taxon>Gammaproteobacteria</taxon>
        <taxon>Alteromonadales</taxon>
        <taxon>Shewanellaceae</taxon>
        <taxon>Shewanella</taxon>
    </lineage>
</organism>
<gene>
    <name evidence="2" type="ORF">TUM4438_30340</name>
</gene>
<keyword evidence="1" id="KW-0732">Signal</keyword>
<evidence type="ECO:0000256" key="1">
    <source>
        <dbReference type="SAM" id="SignalP"/>
    </source>
</evidence>
<reference evidence="2" key="1">
    <citation type="submission" date="2021-05" db="EMBL/GenBank/DDBJ databases">
        <title>Molecular characterization for Shewanella algae harboring chromosomal blaOXA-55-like strains isolated from clinical and environment sample.</title>
        <authorList>
            <person name="Ohama Y."/>
            <person name="Aoki K."/>
            <person name="Harada S."/>
            <person name="Moriya K."/>
            <person name="Ishii Y."/>
            <person name="Tateda K."/>
        </authorList>
    </citation>
    <scope>NUCLEOTIDE SEQUENCE</scope>
    <source>
        <strain evidence="2">JCM 11563</strain>
    </source>
</reference>
<accession>A0ABQ4PKU5</accession>